<dbReference type="EMBL" id="BARU01002700">
    <property type="protein sequence ID" value="GAH30532.1"/>
    <property type="molecule type" value="Genomic_DNA"/>
</dbReference>
<gene>
    <name evidence="2" type="ORF">S03H2_06245</name>
</gene>
<accession>X1ED65</accession>
<evidence type="ECO:0000313" key="2">
    <source>
        <dbReference type="EMBL" id="GAH30532.1"/>
    </source>
</evidence>
<dbReference type="AlphaFoldDB" id="X1ED65"/>
<protein>
    <submittedName>
        <fullName evidence="2">Uncharacterized protein</fullName>
    </submittedName>
</protein>
<reference evidence="2" key="1">
    <citation type="journal article" date="2014" name="Front. Microbiol.">
        <title>High frequency of phylogenetically diverse reductive dehalogenase-homologous genes in deep subseafloor sedimentary metagenomes.</title>
        <authorList>
            <person name="Kawai M."/>
            <person name="Futagami T."/>
            <person name="Toyoda A."/>
            <person name="Takaki Y."/>
            <person name="Nishi S."/>
            <person name="Hori S."/>
            <person name="Arai W."/>
            <person name="Tsubouchi T."/>
            <person name="Morono Y."/>
            <person name="Uchiyama I."/>
            <person name="Ito T."/>
            <person name="Fujiyama A."/>
            <person name="Inagaki F."/>
            <person name="Takami H."/>
        </authorList>
    </citation>
    <scope>NUCLEOTIDE SEQUENCE</scope>
    <source>
        <strain evidence="2">Expedition CK06-06</strain>
    </source>
</reference>
<sequence>MIEETTKADFKKLNRDAQTIIGRIISASKNIKLYPSSHPITKKIISSSFVKLKETLNENDYFSLSLAGNVLLINDKPARVINKQTVDSFLTALGKRKIGKITFIRGLDMDEFKSLIEILGLDAEDIEKKGGIKKVVAEKNIHHITVSPISFGESEKTKEAGIRWRELLALIAGSDEFIQKIEKNPKEFSRIMNQSLKGEGRGAGIAAGIGEGEGEGRGAGIGAGRGAGIGEGEGEGRG</sequence>
<name>X1ED65_9ZZZZ</name>
<proteinExistence type="predicted"/>
<feature type="region of interest" description="Disordered" evidence="1">
    <location>
        <begin position="204"/>
        <end position="238"/>
    </location>
</feature>
<organism evidence="2">
    <name type="scientific">marine sediment metagenome</name>
    <dbReference type="NCBI Taxonomy" id="412755"/>
    <lineage>
        <taxon>unclassified sequences</taxon>
        <taxon>metagenomes</taxon>
        <taxon>ecological metagenomes</taxon>
    </lineage>
</organism>
<feature type="compositionally biased region" description="Gly residues" evidence="1">
    <location>
        <begin position="204"/>
        <end position="231"/>
    </location>
</feature>
<comment type="caution">
    <text evidence="2">The sequence shown here is derived from an EMBL/GenBank/DDBJ whole genome shotgun (WGS) entry which is preliminary data.</text>
</comment>
<evidence type="ECO:0000256" key="1">
    <source>
        <dbReference type="SAM" id="MobiDB-lite"/>
    </source>
</evidence>
<feature type="non-terminal residue" evidence="2">
    <location>
        <position position="238"/>
    </location>
</feature>